<protein>
    <submittedName>
        <fullName evidence="1">Uncharacterized protein</fullName>
    </submittedName>
</protein>
<dbReference type="AlphaFoldDB" id="A0A4Y1R994"/>
<reference evidence="1" key="1">
    <citation type="journal article" date="2019" name="Science">
        <title>Mutation of a bHLH transcription factor allowed almond domestication.</title>
        <authorList>
            <person name="Sanchez-Perez R."/>
            <person name="Pavan S."/>
            <person name="Mazzeo R."/>
            <person name="Moldovan C."/>
            <person name="Aiese Cigliano R."/>
            <person name="Del Cueto J."/>
            <person name="Ricciardi F."/>
            <person name="Lotti C."/>
            <person name="Ricciardi L."/>
            <person name="Dicenta F."/>
            <person name="Lopez-Marques R.L."/>
            <person name="Lindberg Moller B."/>
        </authorList>
    </citation>
    <scope>NUCLEOTIDE SEQUENCE</scope>
</reference>
<evidence type="ECO:0000313" key="1">
    <source>
        <dbReference type="EMBL" id="BBH00759.1"/>
    </source>
</evidence>
<sequence length="73" mass="8123">MERVMSMLVATSGDHCKLQFPLLMNTVIQIFLALDKIFTQAEGQACGLNHALRNLCNLLCIFNLDTALPRMLG</sequence>
<organism evidence="1">
    <name type="scientific">Prunus dulcis</name>
    <name type="common">Almond</name>
    <name type="synonym">Amygdalus dulcis</name>
    <dbReference type="NCBI Taxonomy" id="3755"/>
    <lineage>
        <taxon>Eukaryota</taxon>
        <taxon>Viridiplantae</taxon>
        <taxon>Streptophyta</taxon>
        <taxon>Embryophyta</taxon>
        <taxon>Tracheophyta</taxon>
        <taxon>Spermatophyta</taxon>
        <taxon>Magnoliopsida</taxon>
        <taxon>eudicotyledons</taxon>
        <taxon>Gunneridae</taxon>
        <taxon>Pentapetalae</taxon>
        <taxon>rosids</taxon>
        <taxon>fabids</taxon>
        <taxon>Rosales</taxon>
        <taxon>Rosaceae</taxon>
        <taxon>Amygdaloideae</taxon>
        <taxon>Amygdaleae</taxon>
        <taxon>Prunus</taxon>
    </lineage>
</organism>
<accession>A0A4Y1R994</accession>
<name>A0A4Y1R994_PRUDU</name>
<proteinExistence type="predicted"/>
<dbReference type="EMBL" id="AP019300">
    <property type="protein sequence ID" value="BBH00759.1"/>
    <property type="molecule type" value="Genomic_DNA"/>
</dbReference>
<gene>
    <name evidence="1" type="ORF">Prudu_010829</name>
</gene>